<feature type="transmembrane region" description="Helical" evidence="8">
    <location>
        <begin position="210"/>
        <end position="226"/>
    </location>
</feature>
<gene>
    <name evidence="9" type="ORF">AAA799E16_00145</name>
</gene>
<keyword evidence="10" id="KW-1185">Reference proteome</keyword>
<evidence type="ECO:0000256" key="3">
    <source>
        <dbReference type="ARBA" id="ARBA00022676"/>
    </source>
</evidence>
<keyword evidence="6 8" id="KW-1133">Transmembrane helix</keyword>
<name>A0A081S7U2_9ARCH</name>
<feature type="transmembrane region" description="Helical" evidence="8">
    <location>
        <begin position="352"/>
        <end position="369"/>
    </location>
</feature>
<comment type="caution">
    <text evidence="9">The sequence shown here is derived from an EMBL/GenBank/DDBJ whole genome shotgun (WGS) entry which is preliminary data.</text>
</comment>
<dbReference type="EMBL" id="JNVL01000002">
    <property type="protein sequence ID" value="KER06995.1"/>
    <property type="molecule type" value="Genomic_DNA"/>
</dbReference>
<evidence type="ECO:0000256" key="5">
    <source>
        <dbReference type="ARBA" id="ARBA00022692"/>
    </source>
</evidence>
<dbReference type="GO" id="GO:0005886">
    <property type="term" value="C:plasma membrane"/>
    <property type="evidence" value="ECO:0007669"/>
    <property type="project" value="UniProtKB-SubCell"/>
</dbReference>
<feature type="transmembrane region" description="Helical" evidence="8">
    <location>
        <begin position="322"/>
        <end position="340"/>
    </location>
</feature>
<dbReference type="GO" id="GO:0016763">
    <property type="term" value="F:pentosyltransferase activity"/>
    <property type="evidence" value="ECO:0007669"/>
    <property type="project" value="TreeGrafter"/>
</dbReference>
<evidence type="ECO:0000313" key="10">
    <source>
        <dbReference type="Proteomes" id="UP000028027"/>
    </source>
</evidence>
<feature type="transmembrane region" description="Helical" evidence="8">
    <location>
        <begin position="141"/>
        <end position="161"/>
    </location>
</feature>
<evidence type="ECO:0000256" key="1">
    <source>
        <dbReference type="ARBA" id="ARBA00004651"/>
    </source>
</evidence>
<feature type="transmembrane region" description="Helical" evidence="8">
    <location>
        <begin position="268"/>
        <end position="289"/>
    </location>
</feature>
<dbReference type="AlphaFoldDB" id="A0A081S7U2"/>
<keyword evidence="7 8" id="KW-0472">Membrane</keyword>
<keyword evidence="4" id="KW-0808">Transferase</keyword>
<accession>A0A081S7U2</accession>
<evidence type="ECO:0000256" key="6">
    <source>
        <dbReference type="ARBA" id="ARBA00022989"/>
    </source>
</evidence>
<evidence type="ECO:0000256" key="2">
    <source>
        <dbReference type="ARBA" id="ARBA00022475"/>
    </source>
</evidence>
<keyword evidence="3" id="KW-0328">Glycosyltransferase</keyword>
<sequence>MSEKKVILDKKSHKFPIFEIITLISIAIGLRLIFFDSEIPLVLDSLTYFSFSYETKILGHFPEIIPFTNLGWPVFLTVFFTMFPLESAIDYMNLQKIISMVLSSITIIPIYLLCKKFSEKKYALCASSLFIFDPRIIENSILGITDGLYILMMTLVFVLFFNTQKKIVYISFFLAALTTLVRAEGVFVFIAISIMFFLRFRNEERVVIKYLIGFGIFILILSPILVERIELFQNEFITQPFEKSKNVANNELTNIFNLIFALENYVKFLGWVTIPIYLLFLIPGCFLIFKKWKKENAYIFIPIITMSIPILYAYSIPAEDTRYLFVLLPFFSIIATFSIKSLGNNVKNTRKILPLILIIVIISSTVFLYERTDMTYERESKNVAEYIIKNAQGINAFEPEGKFLRASEVINDFPNIPYKESGGEFTHKIKIFNIKENNLNDFIKNYKNEGLTHIITDENQNRNNILIDIFNNEQKYVFLEKILDTKELEQKHHYKIFKINYEKFEGFK</sequence>
<proteinExistence type="predicted"/>
<protein>
    <submittedName>
        <fullName evidence="9">Putative membrane protein</fullName>
    </submittedName>
</protein>
<feature type="transmembrane region" description="Helical" evidence="8">
    <location>
        <begin position="167"/>
        <end position="198"/>
    </location>
</feature>
<feature type="transmembrane region" description="Helical" evidence="8">
    <location>
        <begin position="97"/>
        <end position="114"/>
    </location>
</feature>
<comment type="subcellular location">
    <subcellularLocation>
        <location evidence="1">Cell membrane</location>
        <topology evidence="1">Multi-pass membrane protein</topology>
    </subcellularLocation>
</comment>
<dbReference type="GO" id="GO:0008610">
    <property type="term" value="P:lipid biosynthetic process"/>
    <property type="evidence" value="ECO:0007669"/>
    <property type="project" value="UniProtKB-ARBA"/>
</dbReference>
<reference evidence="9 10" key="1">
    <citation type="submission" date="2014-06" db="EMBL/GenBank/DDBJ databases">
        <authorList>
            <person name="Ngugi D.K."/>
            <person name="Blom J."/>
            <person name="Alam I."/>
            <person name="Rashid M."/>
            <person name="Ba Alawi W."/>
            <person name="Zhang G."/>
            <person name="Hikmawan T."/>
            <person name="Guan Y."/>
            <person name="Antunes A."/>
            <person name="Siam R."/>
            <person name="Eldorry H."/>
            <person name="Bajic V."/>
            <person name="Stingl U."/>
        </authorList>
    </citation>
    <scope>NUCLEOTIDE SEQUENCE [LARGE SCALE GENOMIC DNA]</scope>
    <source>
        <strain evidence="9">SCGC AAA799-E16</strain>
    </source>
</reference>
<feature type="transmembrane region" description="Helical" evidence="8">
    <location>
        <begin position="64"/>
        <end position="85"/>
    </location>
</feature>
<evidence type="ECO:0000313" key="9">
    <source>
        <dbReference type="EMBL" id="KER06995.1"/>
    </source>
</evidence>
<dbReference type="InterPro" id="IPR050297">
    <property type="entry name" value="LipidA_mod_glycosyltrf_83"/>
</dbReference>
<evidence type="ECO:0000256" key="7">
    <source>
        <dbReference type="ARBA" id="ARBA00023136"/>
    </source>
</evidence>
<evidence type="ECO:0000256" key="4">
    <source>
        <dbReference type="ARBA" id="ARBA00022679"/>
    </source>
</evidence>
<keyword evidence="5 8" id="KW-0812">Transmembrane</keyword>
<dbReference type="PANTHER" id="PTHR33908:SF11">
    <property type="entry name" value="MEMBRANE PROTEIN"/>
    <property type="match status" value="1"/>
</dbReference>
<dbReference type="Proteomes" id="UP000028027">
    <property type="component" value="Unassembled WGS sequence"/>
</dbReference>
<feature type="transmembrane region" description="Helical" evidence="8">
    <location>
        <begin position="20"/>
        <end position="43"/>
    </location>
</feature>
<evidence type="ECO:0000256" key="8">
    <source>
        <dbReference type="SAM" id="Phobius"/>
    </source>
</evidence>
<feature type="transmembrane region" description="Helical" evidence="8">
    <location>
        <begin position="296"/>
        <end position="316"/>
    </location>
</feature>
<keyword evidence="2" id="KW-1003">Cell membrane</keyword>
<dbReference type="PANTHER" id="PTHR33908">
    <property type="entry name" value="MANNOSYLTRANSFERASE YKCB-RELATED"/>
    <property type="match status" value="1"/>
</dbReference>
<organism evidence="9 10">
    <name type="scientific">Marine Group I thaumarchaeote SCGC AAA799-E16</name>
    <dbReference type="NCBI Taxonomy" id="1502292"/>
    <lineage>
        <taxon>Archaea</taxon>
        <taxon>Nitrososphaerota</taxon>
        <taxon>Marine Group I</taxon>
    </lineage>
</organism>